<feature type="compositionally biased region" description="Acidic residues" evidence="3">
    <location>
        <begin position="65"/>
        <end position="75"/>
    </location>
</feature>
<dbReference type="Pfam" id="PF25390">
    <property type="entry name" value="WD40_RLD"/>
    <property type="match status" value="1"/>
</dbReference>
<dbReference type="PRINTS" id="PR00633">
    <property type="entry name" value="RCCNDNSATION"/>
</dbReference>
<name>A0A7R8WFB1_9CRUS</name>
<protein>
    <recommendedName>
        <fullName evidence="4">RCC1-like domain-containing protein</fullName>
    </recommendedName>
</protein>
<dbReference type="PANTHER" id="PTHR45982:SF1">
    <property type="entry name" value="REGULATOR OF CHROMOSOME CONDENSATION"/>
    <property type="match status" value="1"/>
</dbReference>
<evidence type="ECO:0000313" key="5">
    <source>
        <dbReference type="EMBL" id="CAD7229925.1"/>
    </source>
</evidence>
<dbReference type="InterPro" id="IPR051553">
    <property type="entry name" value="Ran_GTPase-activating"/>
</dbReference>
<evidence type="ECO:0000256" key="3">
    <source>
        <dbReference type="SAM" id="MobiDB-lite"/>
    </source>
</evidence>
<feature type="region of interest" description="Disordered" evidence="3">
    <location>
        <begin position="1"/>
        <end position="97"/>
    </location>
</feature>
<organism evidence="5">
    <name type="scientific">Cyprideis torosa</name>
    <dbReference type="NCBI Taxonomy" id="163714"/>
    <lineage>
        <taxon>Eukaryota</taxon>
        <taxon>Metazoa</taxon>
        <taxon>Ecdysozoa</taxon>
        <taxon>Arthropoda</taxon>
        <taxon>Crustacea</taxon>
        <taxon>Oligostraca</taxon>
        <taxon>Ostracoda</taxon>
        <taxon>Podocopa</taxon>
        <taxon>Podocopida</taxon>
        <taxon>Cytherocopina</taxon>
        <taxon>Cytheroidea</taxon>
        <taxon>Cytherideidae</taxon>
        <taxon>Cyprideis</taxon>
    </lineage>
</organism>
<keyword evidence="2" id="KW-0677">Repeat</keyword>
<proteinExistence type="predicted"/>
<dbReference type="OrthoDB" id="61110at2759"/>
<dbReference type="Gene3D" id="2.130.10.30">
    <property type="entry name" value="Regulator of chromosome condensation 1/beta-lactamase-inhibitor protein II"/>
    <property type="match status" value="1"/>
</dbReference>
<evidence type="ECO:0000256" key="2">
    <source>
        <dbReference type="ARBA" id="ARBA00022737"/>
    </source>
</evidence>
<dbReference type="EMBL" id="OB662358">
    <property type="protein sequence ID" value="CAD7229925.1"/>
    <property type="molecule type" value="Genomic_DNA"/>
</dbReference>
<sequence length="531" mass="57473">MPPKRGVRKVPSKKGEGTSEPQASSSARPKRGRRKLTPLPEEGDTVQENGLNGTFVVDRTAAEDTVMEEEEEEEVQPPPKRGRKRMSPSPTPARTSRVLRAPPEVHLSLPNDGKEYRVATMGSGEVGELGHGPLVTEKRRPGIVKTVDKVPITAYTICAGGIHTLAASADKVYSFGCNDEGVLGRPTSEEEENFRPDLIPLFTPLLNSCKVSKLTAGSSHSAALLQDGTIYVWGTFRDVNGPIGLRANNSKREETPVQLFDETMRFRDIASGEHHLVALTHDEPGRVFTAGAGVCGELGRLSVRERRGTHHIAPLEVPLTHVHDMLEVKVGKKQRGAARKVNLSQVNISGVRTARNSTFVIMSTGQIVVFGANNKGQLGLDPSVEACITRPSLTPGMMHPAKKRWKDVCGGMHHTLLLDEDGHVFALGRAHFGILGISPFLLGEEHKDGIFKATKIPDLQYKETVKIGAADFNSFAITKEGTFYAWGMGQNNCLGTDSEVDELTPKALVSSATFKDVSGGSNHVVVLAEVD</sequence>
<dbReference type="PROSITE" id="PS50012">
    <property type="entry name" value="RCC1_3"/>
    <property type="match status" value="6"/>
</dbReference>
<gene>
    <name evidence="5" type="ORF">CTOB1V02_LOCUS7790</name>
</gene>
<evidence type="ECO:0000259" key="4">
    <source>
        <dbReference type="Pfam" id="PF25390"/>
    </source>
</evidence>
<dbReference type="PROSITE" id="PS00625">
    <property type="entry name" value="RCC1_1"/>
    <property type="match status" value="1"/>
</dbReference>
<keyword evidence="1" id="KW-0344">Guanine-nucleotide releasing factor</keyword>
<dbReference type="GO" id="GO:0005737">
    <property type="term" value="C:cytoplasm"/>
    <property type="evidence" value="ECO:0007669"/>
    <property type="project" value="TreeGrafter"/>
</dbReference>
<feature type="compositionally biased region" description="Basic residues" evidence="3">
    <location>
        <begin position="1"/>
        <end position="12"/>
    </location>
</feature>
<dbReference type="PROSITE" id="PS00626">
    <property type="entry name" value="RCC1_2"/>
    <property type="match status" value="2"/>
</dbReference>
<dbReference type="GO" id="GO:0005085">
    <property type="term" value="F:guanyl-nucleotide exchange factor activity"/>
    <property type="evidence" value="ECO:0007669"/>
    <property type="project" value="TreeGrafter"/>
</dbReference>
<dbReference type="InterPro" id="IPR000408">
    <property type="entry name" value="Reg_chr_condens"/>
</dbReference>
<accession>A0A7R8WFB1</accession>
<dbReference type="SUPFAM" id="SSF50985">
    <property type="entry name" value="RCC1/BLIP-II"/>
    <property type="match status" value="1"/>
</dbReference>
<dbReference type="InterPro" id="IPR058923">
    <property type="entry name" value="RCC1-like_dom"/>
</dbReference>
<feature type="domain" description="RCC1-like" evidence="4">
    <location>
        <begin position="118"/>
        <end position="526"/>
    </location>
</feature>
<reference evidence="5" key="1">
    <citation type="submission" date="2020-11" db="EMBL/GenBank/DDBJ databases">
        <authorList>
            <person name="Tran Van P."/>
        </authorList>
    </citation>
    <scope>NUCLEOTIDE SEQUENCE</scope>
</reference>
<dbReference type="PANTHER" id="PTHR45982">
    <property type="entry name" value="REGULATOR OF CHROMOSOME CONDENSATION"/>
    <property type="match status" value="1"/>
</dbReference>
<evidence type="ECO:0000256" key="1">
    <source>
        <dbReference type="ARBA" id="ARBA00022658"/>
    </source>
</evidence>
<dbReference type="InterPro" id="IPR009091">
    <property type="entry name" value="RCC1/BLIP-II"/>
</dbReference>
<dbReference type="AlphaFoldDB" id="A0A7R8WFB1"/>